<gene>
    <name evidence="7" type="ORF">CCMP2556_LOCUS43664</name>
</gene>
<feature type="region of interest" description="Disordered" evidence="4">
    <location>
        <begin position="1356"/>
        <end position="1378"/>
    </location>
</feature>
<dbReference type="Proteomes" id="UP001642484">
    <property type="component" value="Unassembled WGS sequence"/>
</dbReference>
<keyword evidence="2" id="KW-0732">Signal</keyword>
<organism evidence="7 8">
    <name type="scientific">Durusdinium trenchii</name>
    <dbReference type="NCBI Taxonomy" id="1381693"/>
    <lineage>
        <taxon>Eukaryota</taxon>
        <taxon>Sar</taxon>
        <taxon>Alveolata</taxon>
        <taxon>Dinophyceae</taxon>
        <taxon>Suessiales</taxon>
        <taxon>Symbiodiniaceae</taxon>
        <taxon>Durusdinium</taxon>
    </lineage>
</organism>
<dbReference type="InterPro" id="IPR017853">
    <property type="entry name" value="GH"/>
</dbReference>
<dbReference type="PANTHER" id="PTHR11069">
    <property type="entry name" value="GLUCOSYLCERAMIDASE"/>
    <property type="match status" value="1"/>
</dbReference>
<dbReference type="InterPro" id="IPR013780">
    <property type="entry name" value="Glyco_hydro_b"/>
</dbReference>
<feature type="compositionally biased region" description="Acidic residues" evidence="4">
    <location>
        <begin position="1316"/>
        <end position="1339"/>
    </location>
</feature>
<evidence type="ECO:0000259" key="5">
    <source>
        <dbReference type="Pfam" id="PF02055"/>
    </source>
</evidence>
<keyword evidence="8" id="KW-1185">Reference proteome</keyword>
<proteinExistence type="inferred from homology"/>
<evidence type="ECO:0000313" key="7">
    <source>
        <dbReference type="EMBL" id="CAK9090964.1"/>
    </source>
</evidence>
<evidence type="ECO:0000256" key="4">
    <source>
        <dbReference type="SAM" id="MobiDB-lite"/>
    </source>
</evidence>
<dbReference type="Pfam" id="PF02055">
    <property type="entry name" value="Glyco_hydro_30"/>
    <property type="match status" value="1"/>
</dbReference>
<feature type="region of interest" description="Disordered" evidence="4">
    <location>
        <begin position="1404"/>
        <end position="1425"/>
    </location>
</feature>
<feature type="region of interest" description="Disordered" evidence="4">
    <location>
        <begin position="1314"/>
        <end position="1342"/>
    </location>
</feature>
<comment type="caution">
    <text evidence="7">The sequence shown here is derived from an EMBL/GenBank/DDBJ whole genome shotgun (WGS) entry which is preliminary data.</text>
</comment>
<name>A0ABP0QSN8_9DINO</name>
<protein>
    <recommendedName>
        <fullName evidence="9">Glucosylceramidase</fullName>
    </recommendedName>
</protein>
<sequence>MALPELPEGLDPLLLEAELEERLRQHEVQRLVHAGDDSAAQQQMRVPGKEGEKQSFASLANQAYRSMMKMLESSNFPDAPRVDVLMRINAIFMFLATCVCWSLPEPDERLEEVLSWLMGAQGLQDVIKEWHADCKLRKGRDMSADGKVRLQAAFDALLEVAQQMSQNAIVEPDVADPLRPAPGDPRKLVALFAKPRLKEADVPSDLFGAPQATGALLQFSLQGCTAMLAELRAAYAEPDFHREYMKLRNSPSAHGQHVEFTLQRQAKVLEKYGFEPSLRGVIEMRAQTRACTWDAVILKLLRDIHALLEARKPLPKRMPWSFQSGWRPGVLMPGASKVQLVQSSWDTGERMTAVEAPQVEADFGFQGPVMEVDLDLPEQEILGFGAAFTEASALVFQGLAPYLQHELLDLYFGEDGIGFTLGRVHINSCDFSLGNYCFDPVEDDFDLEHFDLQATRDGKALIPLIRDATARVDTAGGAGARELRLVASPWSPPAWMKSGKKMNGSEKPGLRAECQEVWAGYIAKWITAYRRQHVKIWAVTVQNEPEHNAPWEACCYTAQEEADFVAKHLGPTLRAMHPDVGIFVYDHNKDHIYEWARESLSHPQARPFIRGVAFHWYAGDHFEKLRKTHEEFPEAILLSTEACYERHRWRPGTQISEGDWSFGEGYAHDIMGNLNAGAVGWIDWNMLLDDTGGPNHVGNVCDAPMMASVTDQELHLHPQFFFLGHFSKYIPPGSKRLCSRVLGTPSCTSSSRGYGTCTAQDGLQGCAFRRPDGAVVLVLLNAANLFVNFQLRLRNGPDAPIRALRASIPARSVQTYLLPHSEERQKKECAERSCEGHGKEGLFPEDQAPATLAQALRGMAELARALRATPEANSLLIGLFQKLSKGWEQLFWCAASKQSPAHQAATYANSILVELVGGARPAQQGQKAQKKRKKSEHPPAALPLEDDTRLAILGSLQASKAFQRVPGNLKRQWQQALLSPLSPSGIRLCCHRLIKRLSEGMPAREVCAQLEPLALHNQAPDEVIMAVIFQQFLCSYIAPPGSNPVSFSLGAFKSAMGLPESPAEWEDMVLQVPLLEEEERNLWRQRLWSTASQLIRRTWPEAAEKLVTGEDFSAAEVFSGGEEGPGSMVRSLAFAGCFSDGSLLVLRLLQWWEHVMSTSPSSAKGKKKSVCQCLVGLEEEDESLRKLSLELCNSVMEMEPGKKAVSARQKNAVCSLPLSVSLAFLTDSAPPNAKEVMSELLSIVKSLTSKAKEPKPKRHLQETMAGIPPIAAELYVGDSMGIIREACKIAWRELALYAADETVQSLCSSVCGAPIEETDEPVDEPEMDDDEEDEGDADPDGSRKAVFDQAIAAMKEKNAKAKPEEDEDEEEEDVTTLDHSGVLSQLLDDGGGELMNSFAGSRLEGASNEKKKTLTKRQQKQREMQDDFVRRLREAELMESFLTRSGHKRPVSLEVVEKLLSAMVDLRHKAKVNRQAGLGKSHGQEILLFMAVGKPNTRSVCFDIWVWLVLWDVEVQPREAFAGCSIHGFCVGRRLVARYHSRCLSSFASCICDTLRVVLLRHLRWTADGL</sequence>
<dbReference type="InterPro" id="IPR033453">
    <property type="entry name" value="Glyco_hydro_30_TIM-barrel"/>
</dbReference>
<dbReference type="Gene3D" id="2.60.40.1180">
    <property type="entry name" value="Golgi alpha-mannosidase II"/>
    <property type="match status" value="1"/>
</dbReference>
<evidence type="ECO:0008006" key="9">
    <source>
        <dbReference type="Google" id="ProtNLM"/>
    </source>
</evidence>
<evidence type="ECO:0000313" key="8">
    <source>
        <dbReference type="Proteomes" id="UP001642484"/>
    </source>
</evidence>
<evidence type="ECO:0000259" key="6">
    <source>
        <dbReference type="Pfam" id="PF17189"/>
    </source>
</evidence>
<feature type="region of interest" description="Disordered" evidence="4">
    <location>
        <begin position="922"/>
        <end position="941"/>
    </location>
</feature>
<dbReference type="PANTHER" id="PTHR11069:SF23">
    <property type="entry name" value="LYSOSOMAL ACID GLUCOSYLCERAMIDASE"/>
    <property type="match status" value="1"/>
</dbReference>
<feature type="domain" description="Glycosyl hydrolase family 30 beta sandwich" evidence="6">
    <location>
        <begin position="760"/>
        <end position="816"/>
    </location>
</feature>
<dbReference type="PRINTS" id="PR00843">
    <property type="entry name" value="GLHYDRLASE30"/>
</dbReference>
<reference evidence="7 8" key="1">
    <citation type="submission" date="2024-02" db="EMBL/GenBank/DDBJ databases">
        <authorList>
            <person name="Chen Y."/>
            <person name="Shah S."/>
            <person name="Dougan E. K."/>
            <person name="Thang M."/>
            <person name="Chan C."/>
        </authorList>
    </citation>
    <scope>NUCLEOTIDE SEQUENCE [LARGE SCALE GENOMIC DNA]</scope>
</reference>
<comment type="similarity">
    <text evidence="1">Belongs to the glycosyl hydrolase 30 family.</text>
</comment>
<dbReference type="Gene3D" id="3.20.20.80">
    <property type="entry name" value="Glycosidases"/>
    <property type="match status" value="1"/>
</dbReference>
<dbReference type="Pfam" id="PF17189">
    <property type="entry name" value="Glyco_hydro_30C"/>
    <property type="match status" value="1"/>
</dbReference>
<feature type="domain" description="Glycosyl hydrolase family 30 TIM-barrel" evidence="5">
    <location>
        <begin position="381"/>
        <end position="730"/>
    </location>
</feature>
<evidence type="ECO:0000256" key="2">
    <source>
        <dbReference type="ARBA" id="ARBA00022729"/>
    </source>
</evidence>
<feature type="compositionally biased region" description="Acidic residues" evidence="4">
    <location>
        <begin position="1364"/>
        <end position="1375"/>
    </location>
</feature>
<dbReference type="InterPro" id="IPR001139">
    <property type="entry name" value="Glyco_hydro_30"/>
</dbReference>
<accession>A0ABP0QSN8</accession>
<dbReference type="EMBL" id="CAXAMN010024917">
    <property type="protein sequence ID" value="CAK9090964.1"/>
    <property type="molecule type" value="Genomic_DNA"/>
</dbReference>
<dbReference type="SUPFAM" id="SSF51445">
    <property type="entry name" value="(Trans)glycosidases"/>
    <property type="match status" value="1"/>
</dbReference>
<evidence type="ECO:0000256" key="3">
    <source>
        <dbReference type="ARBA" id="ARBA00022801"/>
    </source>
</evidence>
<evidence type="ECO:0000256" key="1">
    <source>
        <dbReference type="ARBA" id="ARBA00005382"/>
    </source>
</evidence>
<keyword evidence="3" id="KW-0378">Hydrolase</keyword>
<dbReference type="InterPro" id="IPR033452">
    <property type="entry name" value="GH30_C"/>
</dbReference>